<keyword evidence="4" id="KW-1185">Reference proteome</keyword>
<dbReference type="Proteomes" id="UP000694044">
    <property type="component" value="Unassembled WGS sequence"/>
</dbReference>
<sequence>MRRARTAAVLAGLLLGTATAQLLDTQTGDEAFQFAQAFERIPDENGTELLDDVVVPAVLESEKAVAPPVETEPRDLRPLDVSTTERHAGDLPVSLPYGGALVAVEATALLVGGAALVVLVVAKVKSRSMVVQYDYDDGYTDPMLQSLLYSDMDYAAI</sequence>
<feature type="transmembrane region" description="Helical" evidence="1">
    <location>
        <begin position="100"/>
        <end position="122"/>
    </location>
</feature>
<organism evidence="3 4">
    <name type="scientific">Phytophthora pseudosyringae</name>
    <dbReference type="NCBI Taxonomy" id="221518"/>
    <lineage>
        <taxon>Eukaryota</taxon>
        <taxon>Sar</taxon>
        <taxon>Stramenopiles</taxon>
        <taxon>Oomycota</taxon>
        <taxon>Peronosporomycetes</taxon>
        <taxon>Peronosporales</taxon>
        <taxon>Peronosporaceae</taxon>
        <taxon>Phytophthora</taxon>
    </lineage>
</organism>
<keyword evidence="1" id="KW-0472">Membrane</keyword>
<feature type="signal peptide" evidence="2">
    <location>
        <begin position="1"/>
        <end position="20"/>
    </location>
</feature>
<keyword evidence="1" id="KW-0812">Transmembrane</keyword>
<feature type="chain" id="PRO_5035777728" description="RxLR effector protein" evidence="2">
    <location>
        <begin position="21"/>
        <end position="157"/>
    </location>
</feature>
<evidence type="ECO:0000256" key="2">
    <source>
        <dbReference type="SAM" id="SignalP"/>
    </source>
</evidence>
<evidence type="ECO:0000256" key="1">
    <source>
        <dbReference type="SAM" id="Phobius"/>
    </source>
</evidence>
<proteinExistence type="predicted"/>
<dbReference type="EMBL" id="JAGDFM010000012">
    <property type="protein sequence ID" value="KAG7392267.1"/>
    <property type="molecule type" value="Genomic_DNA"/>
</dbReference>
<evidence type="ECO:0008006" key="5">
    <source>
        <dbReference type="Google" id="ProtNLM"/>
    </source>
</evidence>
<dbReference type="AlphaFoldDB" id="A0A8T1WEV3"/>
<accession>A0A8T1WEV3</accession>
<name>A0A8T1WEV3_9STRA</name>
<keyword evidence="1" id="KW-1133">Transmembrane helix</keyword>
<evidence type="ECO:0000313" key="4">
    <source>
        <dbReference type="Proteomes" id="UP000694044"/>
    </source>
</evidence>
<evidence type="ECO:0000313" key="3">
    <source>
        <dbReference type="EMBL" id="KAG7392267.1"/>
    </source>
</evidence>
<dbReference type="OrthoDB" id="101951at2759"/>
<comment type="caution">
    <text evidence="3">The sequence shown here is derived from an EMBL/GenBank/DDBJ whole genome shotgun (WGS) entry which is preliminary data.</text>
</comment>
<protein>
    <recommendedName>
        <fullName evidence="5">RxLR effector protein</fullName>
    </recommendedName>
</protein>
<reference evidence="3" key="1">
    <citation type="submission" date="2021-02" db="EMBL/GenBank/DDBJ databases">
        <authorList>
            <person name="Palmer J.M."/>
        </authorList>
    </citation>
    <scope>NUCLEOTIDE SEQUENCE</scope>
    <source>
        <strain evidence="3">SCRP734</strain>
    </source>
</reference>
<keyword evidence="2" id="KW-0732">Signal</keyword>
<gene>
    <name evidence="3" type="ORF">PHYPSEUDO_001371</name>
</gene>